<dbReference type="AlphaFoldDB" id="A0A8J8PC59"/>
<gene>
    <name evidence="7" type="primary">thiD</name>
    <name evidence="7" type="ORF">EGH24_02490</name>
</gene>
<keyword evidence="3 7" id="KW-0418">Kinase</keyword>
<organism evidence="7 8">
    <name type="scientific">Halonotius terrestris</name>
    <dbReference type="NCBI Taxonomy" id="2487750"/>
    <lineage>
        <taxon>Archaea</taxon>
        <taxon>Methanobacteriati</taxon>
        <taxon>Methanobacteriota</taxon>
        <taxon>Stenosarchaea group</taxon>
        <taxon>Halobacteria</taxon>
        <taxon>Halobacteriales</taxon>
        <taxon>Haloferacaceae</taxon>
        <taxon>Halonotius</taxon>
    </lineage>
</organism>
<dbReference type="PANTHER" id="PTHR20858">
    <property type="entry name" value="PHOSPHOMETHYLPYRIMIDINE KINASE"/>
    <property type="match status" value="1"/>
</dbReference>
<dbReference type="RefSeq" id="WP_142978591.1">
    <property type="nucleotide sequence ID" value="NZ_RKLU01000001.1"/>
</dbReference>
<dbReference type="SUPFAM" id="SSF53613">
    <property type="entry name" value="Ribokinase-like"/>
    <property type="match status" value="1"/>
</dbReference>
<evidence type="ECO:0000256" key="2">
    <source>
        <dbReference type="ARBA" id="ARBA00022741"/>
    </source>
</evidence>
<evidence type="ECO:0000259" key="6">
    <source>
        <dbReference type="Pfam" id="PF10120"/>
    </source>
</evidence>
<evidence type="ECO:0000256" key="1">
    <source>
        <dbReference type="ARBA" id="ARBA00022679"/>
    </source>
</evidence>
<dbReference type="Pfam" id="PF10120">
    <property type="entry name" value="ThiN"/>
    <property type="match status" value="1"/>
</dbReference>
<dbReference type="FunFam" id="3.40.1190.20:FF:000003">
    <property type="entry name" value="Phosphomethylpyrimidine kinase ThiD"/>
    <property type="match status" value="1"/>
</dbReference>
<dbReference type="InterPro" id="IPR019293">
    <property type="entry name" value="ThiN"/>
</dbReference>
<dbReference type="GO" id="GO:0008972">
    <property type="term" value="F:phosphomethylpyrimidine kinase activity"/>
    <property type="evidence" value="ECO:0007669"/>
    <property type="project" value="UniProtKB-EC"/>
</dbReference>
<keyword evidence="4" id="KW-0067">ATP-binding</keyword>
<name>A0A8J8PC59_9EURY</name>
<evidence type="ECO:0000259" key="5">
    <source>
        <dbReference type="Pfam" id="PF08543"/>
    </source>
</evidence>
<dbReference type="CDD" id="cd01169">
    <property type="entry name" value="HMPP_kinase"/>
    <property type="match status" value="1"/>
</dbReference>
<dbReference type="InterPro" id="IPR013749">
    <property type="entry name" value="PM/HMP-P_kinase-1"/>
</dbReference>
<feature type="domain" description="Pyridoxamine kinase/Phosphomethylpyrimidine kinase" evidence="5">
    <location>
        <begin position="20"/>
        <end position="276"/>
    </location>
</feature>
<dbReference type="GO" id="GO:0008902">
    <property type="term" value="F:hydroxymethylpyrimidine kinase activity"/>
    <property type="evidence" value="ECO:0007669"/>
    <property type="project" value="UniProtKB-EC"/>
</dbReference>
<protein>
    <submittedName>
        <fullName evidence="7">Bifunctional hydroxymethylpyrimidine kinase/phosphomethylpyrimidine kinase</fullName>
        <ecNumber evidence="7">2.7.1.49</ecNumber>
        <ecNumber evidence="7">2.7.4.7</ecNumber>
    </submittedName>
</protein>
<evidence type="ECO:0000256" key="3">
    <source>
        <dbReference type="ARBA" id="ARBA00022777"/>
    </source>
</evidence>
<dbReference type="Gene3D" id="3.40.1190.20">
    <property type="match status" value="1"/>
</dbReference>
<dbReference type="GO" id="GO:0005524">
    <property type="term" value="F:ATP binding"/>
    <property type="evidence" value="ECO:0007669"/>
    <property type="project" value="UniProtKB-KW"/>
</dbReference>
<keyword evidence="2" id="KW-0547">Nucleotide-binding</keyword>
<dbReference type="SUPFAM" id="SSF53639">
    <property type="entry name" value="AraD/HMP-PK domain-like"/>
    <property type="match status" value="1"/>
</dbReference>
<dbReference type="Pfam" id="PF08543">
    <property type="entry name" value="Phos_pyr_kin"/>
    <property type="match status" value="1"/>
</dbReference>
<dbReference type="Proteomes" id="UP000705823">
    <property type="component" value="Unassembled WGS sequence"/>
</dbReference>
<proteinExistence type="predicted"/>
<accession>A0A8J8PC59</accession>
<dbReference type="GO" id="GO:0009228">
    <property type="term" value="P:thiamine biosynthetic process"/>
    <property type="evidence" value="ECO:0007669"/>
    <property type="project" value="InterPro"/>
</dbReference>
<dbReference type="InterPro" id="IPR036409">
    <property type="entry name" value="Aldolase_II/adducin_N_sf"/>
</dbReference>
<keyword evidence="1 7" id="KW-0808">Transferase</keyword>
<dbReference type="EC" id="2.7.1.49" evidence="7"/>
<evidence type="ECO:0000313" key="8">
    <source>
        <dbReference type="Proteomes" id="UP000705823"/>
    </source>
</evidence>
<dbReference type="OrthoDB" id="43786at2157"/>
<evidence type="ECO:0000256" key="4">
    <source>
        <dbReference type="ARBA" id="ARBA00022840"/>
    </source>
</evidence>
<evidence type="ECO:0000313" key="7">
    <source>
        <dbReference type="EMBL" id="TQQ83674.1"/>
    </source>
</evidence>
<dbReference type="InterPro" id="IPR029056">
    <property type="entry name" value="Ribokinase-like"/>
</dbReference>
<dbReference type="EMBL" id="RKLU01000001">
    <property type="protein sequence ID" value="TQQ83674.1"/>
    <property type="molecule type" value="Genomic_DNA"/>
</dbReference>
<dbReference type="PANTHER" id="PTHR20858:SF17">
    <property type="entry name" value="HYDROXYMETHYLPYRIMIDINE_PHOSPHOMETHYLPYRIMIDINE KINASE THI20-RELATED"/>
    <property type="match status" value="1"/>
</dbReference>
<dbReference type="GO" id="GO:0005829">
    <property type="term" value="C:cytosol"/>
    <property type="evidence" value="ECO:0007669"/>
    <property type="project" value="TreeGrafter"/>
</dbReference>
<reference evidence="7" key="1">
    <citation type="submission" date="2019-02" db="EMBL/GenBank/DDBJ databases">
        <title>Halonotius sp. a new haloarchaeum isolated from saline soil.</title>
        <authorList>
            <person name="Duran-Viseras A."/>
            <person name="Sanchez-Porro C."/>
            <person name="Ventosa A."/>
        </authorList>
    </citation>
    <scope>NUCLEOTIDE SEQUENCE</scope>
    <source>
        <strain evidence="7">F15B</strain>
    </source>
</reference>
<dbReference type="Gene3D" id="3.40.225.10">
    <property type="entry name" value="Class II aldolase/adducin N-terminal domain"/>
    <property type="match status" value="1"/>
</dbReference>
<keyword evidence="8" id="KW-1185">Reference proteome</keyword>
<dbReference type="InterPro" id="IPR004399">
    <property type="entry name" value="HMP/HMP-P_kinase_dom"/>
</dbReference>
<feature type="domain" description="Thiamine-phosphate synthase ThiN" evidence="6">
    <location>
        <begin position="294"/>
        <end position="446"/>
    </location>
</feature>
<dbReference type="NCBIfam" id="TIGR00097">
    <property type="entry name" value="HMP-P_kinase"/>
    <property type="match status" value="1"/>
</dbReference>
<sequence>MTRTHAPVSLPVALTIAGSDSGGGAGIQADLKTMEAHDVFGTSAITATTAQNTSGVEDINVLPTDHIAAQYDAVVDDFAVGAIKTGMLATAEVIETVTDCLADFAGPVVVDPVMVAATGDRLLSEEAEAVYEDLFDHATLVTPNADEAELLTDRTVDSVDAAEAAGRDIVELGADAALVKGGHIDGDSGTAGDSDEVVDTLVIDESATDATHTEQFTHPRIDTDATHGSGCTLSSAIAARMAREETLTEAVAGGVAFMERAVRYGIDAGSGPGSVHHLVEMRERADREATTAAVERIVARLVEANVETLVPPSGMDVVGATPYAETPAEVVGVDGRLSRTRTGIRHNAGVRSGTASDLAHQLLAAREAFPALRFACTIRFDDAVEHVLETLDGPVVRGDPGTPTDAAAAAVADADQPPAAIIDPGDEGRQPAVILVAADAATLHERTLSVADALLTE</sequence>
<comment type="caution">
    <text evidence="7">The sequence shown here is derived from an EMBL/GenBank/DDBJ whole genome shotgun (WGS) entry which is preliminary data.</text>
</comment>
<dbReference type="EC" id="2.7.4.7" evidence="7"/>